<evidence type="ECO:0000313" key="11">
    <source>
        <dbReference type="Proteomes" id="UP001472866"/>
    </source>
</evidence>
<dbReference type="PROSITE" id="PS50259">
    <property type="entry name" value="G_PROTEIN_RECEP_F3_4"/>
    <property type="match status" value="1"/>
</dbReference>
<keyword evidence="8" id="KW-0732">Signal</keyword>
<evidence type="ECO:0000256" key="3">
    <source>
        <dbReference type="ARBA" id="ARBA00022989"/>
    </source>
</evidence>
<dbReference type="GO" id="GO:0004930">
    <property type="term" value="F:G protein-coupled receptor activity"/>
    <property type="evidence" value="ECO:0007669"/>
    <property type="project" value="InterPro"/>
</dbReference>
<evidence type="ECO:0000313" key="10">
    <source>
        <dbReference type="EMBL" id="WZN65045.1"/>
    </source>
</evidence>
<protein>
    <submittedName>
        <fullName evidence="10">G_PROTEIN_RECEP_F3_4 domain-containing protein</fullName>
    </submittedName>
</protein>
<dbReference type="Proteomes" id="UP001472866">
    <property type="component" value="Chromosome 11"/>
</dbReference>
<accession>A0AAX4PHD5</accession>
<keyword evidence="4 7" id="KW-0472">Membrane</keyword>
<dbReference type="InterPro" id="IPR050726">
    <property type="entry name" value="mGluR"/>
</dbReference>
<keyword evidence="3 7" id="KW-1133">Transmembrane helix</keyword>
<feature type="signal peptide" evidence="8">
    <location>
        <begin position="1"/>
        <end position="25"/>
    </location>
</feature>
<keyword evidence="11" id="KW-1185">Reference proteome</keyword>
<feature type="chain" id="PRO_5043511766" evidence="8">
    <location>
        <begin position="26"/>
        <end position="1348"/>
    </location>
</feature>
<evidence type="ECO:0000259" key="9">
    <source>
        <dbReference type="PROSITE" id="PS50259"/>
    </source>
</evidence>
<comment type="subcellular location">
    <subcellularLocation>
        <location evidence="1">Membrane</location>
        <topology evidence="1">Multi-pass membrane protein</topology>
    </subcellularLocation>
</comment>
<dbReference type="EMBL" id="CP151511">
    <property type="protein sequence ID" value="WZN65045.1"/>
    <property type="molecule type" value="Genomic_DNA"/>
</dbReference>
<evidence type="ECO:0000256" key="6">
    <source>
        <dbReference type="SAM" id="MobiDB-lite"/>
    </source>
</evidence>
<evidence type="ECO:0000256" key="8">
    <source>
        <dbReference type="SAM" id="SignalP"/>
    </source>
</evidence>
<feature type="transmembrane region" description="Helical" evidence="7">
    <location>
        <begin position="1070"/>
        <end position="1089"/>
    </location>
</feature>
<proteinExistence type="predicted"/>
<dbReference type="InterPro" id="IPR017978">
    <property type="entry name" value="GPCR_3_C"/>
</dbReference>
<name>A0AAX4PHD5_9CHLO</name>
<keyword evidence="5" id="KW-0325">Glycoprotein</keyword>
<feature type="transmembrane region" description="Helical" evidence="7">
    <location>
        <begin position="1193"/>
        <end position="1211"/>
    </location>
</feature>
<evidence type="ECO:0000256" key="1">
    <source>
        <dbReference type="ARBA" id="ARBA00004141"/>
    </source>
</evidence>
<dbReference type="Gene3D" id="2.60.120.200">
    <property type="match status" value="1"/>
</dbReference>
<feature type="transmembrane region" description="Helical" evidence="7">
    <location>
        <begin position="1101"/>
        <end position="1122"/>
    </location>
</feature>
<evidence type="ECO:0000256" key="4">
    <source>
        <dbReference type="ARBA" id="ARBA00023136"/>
    </source>
</evidence>
<dbReference type="Pfam" id="PF00003">
    <property type="entry name" value="7tm_3"/>
    <property type="match status" value="1"/>
</dbReference>
<organism evidence="10 11">
    <name type="scientific">Chloropicon roscoffensis</name>
    <dbReference type="NCBI Taxonomy" id="1461544"/>
    <lineage>
        <taxon>Eukaryota</taxon>
        <taxon>Viridiplantae</taxon>
        <taxon>Chlorophyta</taxon>
        <taxon>Chloropicophyceae</taxon>
        <taxon>Chloropicales</taxon>
        <taxon>Chloropicaceae</taxon>
        <taxon>Chloropicon</taxon>
    </lineage>
</organism>
<dbReference type="SUPFAM" id="SSF49899">
    <property type="entry name" value="Concanavalin A-like lectins/glucanases"/>
    <property type="match status" value="1"/>
</dbReference>
<feature type="transmembrane region" description="Helical" evidence="7">
    <location>
        <begin position="1231"/>
        <end position="1250"/>
    </location>
</feature>
<feature type="transmembrane region" description="Helical" evidence="7">
    <location>
        <begin position="1143"/>
        <end position="1164"/>
    </location>
</feature>
<feature type="domain" description="G-protein coupled receptors family 3 profile" evidence="9">
    <location>
        <begin position="1034"/>
        <end position="1283"/>
    </location>
</feature>
<dbReference type="PANTHER" id="PTHR24060">
    <property type="entry name" value="METABOTROPIC GLUTAMATE RECEPTOR"/>
    <property type="match status" value="1"/>
</dbReference>
<feature type="region of interest" description="Disordered" evidence="6">
    <location>
        <begin position="1328"/>
        <end position="1348"/>
    </location>
</feature>
<dbReference type="GO" id="GO:0016020">
    <property type="term" value="C:membrane"/>
    <property type="evidence" value="ECO:0007669"/>
    <property type="project" value="UniProtKB-SubCell"/>
</dbReference>
<feature type="transmembrane region" description="Helical" evidence="7">
    <location>
        <begin position="1256"/>
        <end position="1279"/>
    </location>
</feature>
<dbReference type="Pfam" id="PF13385">
    <property type="entry name" value="Laminin_G_3"/>
    <property type="match status" value="1"/>
</dbReference>
<keyword evidence="2 7" id="KW-0812">Transmembrane</keyword>
<evidence type="ECO:0000256" key="5">
    <source>
        <dbReference type="ARBA" id="ARBA00023180"/>
    </source>
</evidence>
<gene>
    <name evidence="10" type="ORF">HKI87_11g66020</name>
</gene>
<sequence>MPVVSQWVAAFLGVLVWQATSLAVAQDVDATGPVGYGHSLYFPFGGKSGAGLRDFFQAGDFPALTLDYWVQSHGGSALQHMARSCHLSFVTKDDTNYLQTFHNEYQTEEDTMTSGTAADYDTVGVRYFHRLGGPPKTLPTTNPLQWQRWTLAIDSSSLRHYINGSLVYEATYASESLKLDPANEAYFTLGQYTFQPGETIVTSNFYGQIDNLQMYSKALTTAEIAANWKKPLLSANDADLKVYHTFEESRRVSSVTGNYYVNQGSGGASYDLHIGGNKDGTTFSDSTLELDFTGTKPFGVVSEGLPLEGTTTELLNDVGPLYAGVAGYSQAGAAYTTEIKLPFQIEVETATTGALTDGAGTAINPTGGAVAAATDTIRYTPPALSSPQVTRDQLSYYLAGDRTVLRTMTIHVSEPLKVEIDNTDAKYTPTPVEDKLFSMNIGCHNSLGLPCSVKVVEDNENCLYNAKYMSNAASDFNLGGKLSVGDALLGPGYAVCKLAADKSGLVSNAAKFELSDTLKASVDVTVTYDIAALDDVPISASQTVNVQEDSAPTKITLGVTDPETDMHTIAITKLPSKGKLYFENSDGSIGSEISVPFSACSGSSNAEGSDAVVAQYAFNVTAVSSFWGNGQNVDYHPIQVLGPPSTSSFGDSIYTWSPLWKAGGSARTADGSFGVNFDFDPVAYHAENGAWEFIEVNYTESVYITGVEIGENRGMGAVNQVRTFNAAENKYYKLWEGQASNDIQKHHAKFSEYRKFGPTVCQPPFKTNTVRIELDTSAVPDWNEIDYIYMMGLRQLPHGVLEHPSRSVYYKPDKDAYGADDFEFVSYDCPYDRYRKSNTATVTVQIAQVNDAPAVSSTTATAVEGSKTALASLGFLKNTDDDEINLKISAVSGAVDLFDGSARVESLPHTGKLSEMSLTLTNCVTSEIQFTMKDTGGSPESDLQTVTIEGDCYTRPAACGPLNWNFVASGCDDNNERKGTYTWKNPQPGNHLLPSDCCIVGQNFGANGSPCVEGSALPSNFTFDCEYIVADSPVSIAMIAILVLIIVFLLVFMAVFAMKTSDVQIKRSQPVFVILACGGGVVGLLTPFFMIGKPSDVTCGLTPFCTFFGVGLMYSAFLTKMIRIDLIFNNQNMKKVVLKTSKMLVTFGQICGFVTIMLIVHLAVAPPEARTEFRIVNGESVAKSVCKDNTGDITFLLTVFVHACLVIYGAYTAYKIRNVQDDFQESKSIGFGLYNTTCVCVVIVPVVLALDLEITVRFILVTLATGIAFGGTCIGITGAKAFYAATGLRTGSTPDATQSTVTDILGKKKGQSFFSMHPTKRGTSMVVPIQSPKITPPPTNDQIGKISE</sequence>
<evidence type="ECO:0000256" key="7">
    <source>
        <dbReference type="SAM" id="Phobius"/>
    </source>
</evidence>
<reference evidence="10 11" key="1">
    <citation type="submission" date="2024-03" db="EMBL/GenBank/DDBJ databases">
        <title>Complete genome sequence of the green alga Chloropicon roscoffensis RCC1871.</title>
        <authorList>
            <person name="Lemieux C."/>
            <person name="Pombert J.-F."/>
            <person name="Otis C."/>
            <person name="Turmel M."/>
        </authorList>
    </citation>
    <scope>NUCLEOTIDE SEQUENCE [LARGE SCALE GENOMIC DNA]</scope>
    <source>
        <strain evidence="10 11">RCC1871</strain>
    </source>
</reference>
<dbReference type="InterPro" id="IPR013320">
    <property type="entry name" value="ConA-like_dom_sf"/>
</dbReference>
<feature type="transmembrane region" description="Helical" evidence="7">
    <location>
        <begin position="1034"/>
        <end position="1058"/>
    </location>
</feature>
<evidence type="ECO:0000256" key="2">
    <source>
        <dbReference type="ARBA" id="ARBA00022692"/>
    </source>
</evidence>